<feature type="region of interest" description="Disordered" evidence="1">
    <location>
        <begin position="216"/>
        <end position="249"/>
    </location>
</feature>
<reference evidence="2 3" key="1">
    <citation type="submission" date="2017-08" db="EMBL/GenBank/DDBJ databases">
        <title>Draft Genome Sequence of the Marine Bacterium Oceanimonas baumannii ATCC 700832.</title>
        <authorList>
            <person name="Mcclelland W.D."/>
            <person name="Brennan M.A."/>
            <person name="Trachtenberg A.M."/>
            <person name="Maclea K.S."/>
        </authorList>
    </citation>
    <scope>NUCLEOTIDE SEQUENCE [LARGE SCALE GENOMIC DNA]</scope>
    <source>
        <strain evidence="2 3">ATCC 700832</strain>
    </source>
</reference>
<dbReference type="EMBL" id="NQJF01000012">
    <property type="protein sequence ID" value="OYD22968.1"/>
    <property type="molecule type" value="Genomic_DNA"/>
</dbReference>
<accession>A0A235CEC3</accession>
<feature type="compositionally biased region" description="Polar residues" evidence="1">
    <location>
        <begin position="227"/>
        <end position="238"/>
    </location>
</feature>
<sequence length="249" mass="28261">MAQFDWSGYREYQHETGLLRFDAERPEALGQLLVWPEQQQVHHWLNMAGWWQRQGWDMVLLLPDGQQQHFDPSAEQVNEEQQQWLMTLTQRLAPSFEHPHDTPQLVLTQGSASLWFQHLVQTGALPSPDGLIVLDALPVTHAHQRMLAMSLARSAWPVLDVFTKQHPAALLNQELRRQSSSRHPGDYHAAFLHTPRHPERLITAWMIRHGWMPQPPGAPDFLKGGEQNETGISRSQNTGTGGQAAPAGL</sequence>
<gene>
    <name evidence="2" type="ORF">B6S09_14615</name>
</gene>
<evidence type="ECO:0000256" key="1">
    <source>
        <dbReference type="SAM" id="MobiDB-lite"/>
    </source>
</evidence>
<comment type="caution">
    <text evidence="2">The sequence shown here is derived from an EMBL/GenBank/DDBJ whole genome shotgun (WGS) entry which is preliminary data.</text>
</comment>
<evidence type="ECO:0000313" key="2">
    <source>
        <dbReference type="EMBL" id="OYD22968.1"/>
    </source>
</evidence>
<protein>
    <submittedName>
        <fullName evidence="2">Uncharacterized protein</fullName>
    </submittedName>
</protein>
<organism evidence="2 3">
    <name type="scientific">Oceanimonas baumannii</name>
    <dbReference type="NCBI Taxonomy" id="129578"/>
    <lineage>
        <taxon>Bacteria</taxon>
        <taxon>Pseudomonadati</taxon>
        <taxon>Pseudomonadota</taxon>
        <taxon>Gammaproteobacteria</taxon>
        <taxon>Aeromonadales</taxon>
        <taxon>Aeromonadaceae</taxon>
        <taxon>Oceanimonas</taxon>
    </lineage>
</organism>
<dbReference type="Proteomes" id="UP000243640">
    <property type="component" value="Unassembled WGS sequence"/>
</dbReference>
<proteinExistence type="predicted"/>
<evidence type="ECO:0000313" key="3">
    <source>
        <dbReference type="Proteomes" id="UP000243640"/>
    </source>
</evidence>
<dbReference type="OrthoDB" id="5599854at2"/>
<name>A0A235CEC3_9GAMM</name>
<dbReference type="AlphaFoldDB" id="A0A235CEC3"/>